<evidence type="ECO:0000256" key="1">
    <source>
        <dbReference type="ARBA" id="ARBA00004948"/>
    </source>
</evidence>
<dbReference type="GO" id="GO:0005737">
    <property type="term" value="C:cytoplasm"/>
    <property type="evidence" value="ECO:0007669"/>
    <property type="project" value="TreeGrafter"/>
</dbReference>
<sequence>MYLALAQRVKQLCETYHATFIVNDALEVALACGAHGVHLGLEDGSIAAARTVLGHDKIIGGTANTAAHLQQRVAEGCNYIGLGPLRFTNTKENLSPLLGVEGYRRLLYGQPIPIPVYAIGGIGTEDISALRACGAYGVAVSGVITQATDKKNIVHQFNQSLYGSLTDSR</sequence>
<dbReference type="SUPFAM" id="SSF51391">
    <property type="entry name" value="Thiamin phosphate synthase"/>
    <property type="match status" value="1"/>
</dbReference>
<dbReference type="InterPro" id="IPR036206">
    <property type="entry name" value="ThiamineP_synth_sf"/>
</dbReference>
<keyword evidence="5" id="KW-1185">Reference proteome</keyword>
<evidence type="ECO:0000313" key="5">
    <source>
        <dbReference type="Proteomes" id="UP000242818"/>
    </source>
</evidence>
<dbReference type="AlphaFoldDB" id="A0A1C4FLL5"/>
<dbReference type="STRING" id="1335309.GA0116948_11562"/>
<evidence type="ECO:0000313" key="4">
    <source>
        <dbReference type="EMBL" id="SCC56888.1"/>
    </source>
</evidence>
<dbReference type="PANTHER" id="PTHR20857">
    <property type="entry name" value="THIAMINE-PHOSPHATE PYROPHOSPHORYLASE"/>
    <property type="match status" value="1"/>
</dbReference>
<keyword evidence="2" id="KW-0784">Thiamine biosynthesis</keyword>
<dbReference type="Pfam" id="PF02581">
    <property type="entry name" value="TMP-TENI"/>
    <property type="match status" value="1"/>
</dbReference>
<dbReference type="PANTHER" id="PTHR20857:SF15">
    <property type="entry name" value="THIAMINE-PHOSPHATE SYNTHASE"/>
    <property type="match status" value="1"/>
</dbReference>
<dbReference type="Proteomes" id="UP000242818">
    <property type="component" value="Unassembled WGS sequence"/>
</dbReference>
<protein>
    <submittedName>
        <fullName evidence="4">Thiamine-phosphate diphosphorylase</fullName>
    </submittedName>
</protein>
<name>A0A1C4FLL5_9BACT</name>
<accession>A0A1C4FLL5</accession>
<dbReference type="InterPro" id="IPR022998">
    <property type="entry name" value="ThiamineP_synth_TenI"/>
</dbReference>
<gene>
    <name evidence="4" type="ORF">GA0116948_11562</name>
</gene>
<comment type="pathway">
    <text evidence="1">Cofactor biosynthesis; thiamine diphosphate biosynthesis.</text>
</comment>
<reference evidence="4 5" key="1">
    <citation type="submission" date="2016-08" db="EMBL/GenBank/DDBJ databases">
        <authorList>
            <person name="Seilhamer J.J."/>
        </authorList>
    </citation>
    <scope>NUCLEOTIDE SEQUENCE [LARGE SCALE GENOMIC DNA]</scope>
    <source>
        <strain evidence="4 5">A37T2</strain>
    </source>
</reference>
<dbReference type="EMBL" id="FMAR01000015">
    <property type="protein sequence ID" value="SCC56888.1"/>
    <property type="molecule type" value="Genomic_DNA"/>
</dbReference>
<dbReference type="Gene3D" id="3.20.20.70">
    <property type="entry name" value="Aldolase class I"/>
    <property type="match status" value="1"/>
</dbReference>
<organism evidence="4 5">
    <name type="scientific">Chitinophaga costaii</name>
    <dbReference type="NCBI Taxonomy" id="1335309"/>
    <lineage>
        <taxon>Bacteria</taxon>
        <taxon>Pseudomonadati</taxon>
        <taxon>Bacteroidota</taxon>
        <taxon>Chitinophagia</taxon>
        <taxon>Chitinophagales</taxon>
        <taxon>Chitinophagaceae</taxon>
        <taxon>Chitinophaga</taxon>
    </lineage>
</organism>
<evidence type="ECO:0000259" key="3">
    <source>
        <dbReference type="Pfam" id="PF02581"/>
    </source>
</evidence>
<dbReference type="InterPro" id="IPR013785">
    <property type="entry name" value="Aldolase_TIM"/>
</dbReference>
<dbReference type="GO" id="GO:0009228">
    <property type="term" value="P:thiamine biosynthetic process"/>
    <property type="evidence" value="ECO:0007669"/>
    <property type="project" value="UniProtKB-KW"/>
</dbReference>
<feature type="domain" description="Thiamine phosphate synthase/TenI" evidence="3">
    <location>
        <begin position="3"/>
        <end position="142"/>
    </location>
</feature>
<dbReference type="GO" id="GO:0004789">
    <property type="term" value="F:thiamine-phosphate diphosphorylase activity"/>
    <property type="evidence" value="ECO:0007669"/>
    <property type="project" value="TreeGrafter"/>
</dbReference>
<dbReference type="CDD" id="cd00564">
    <property type="entry name" value="TMP_TenI"/>
    <property type="match status" value="1"/>
</dbReference>
<evidence type="ECO:0000256" key="2">
    <source>
        <dbReference type="ARBA" id="ARBA00022977"/>
    </source>
</evidence>
<proteinExistence type="predicted"/>